<protein>
    <submittedName>
        <fullName evidence="1">Uncharacterized protein</fullName>
    </submittedName>
</protein>
<organism evidence="1 2">
    <name type="scientific">Pseudonocardia saturnea</name>
    <dbReference type="NCBI Taxonomy" id="33909"/>
    <lineage>
        <taxon>Bacteria</taxon>
        <taxon>Bacillati</taxon>
        <taxon>Actinomycetota</taxon>
        <taxon>Actinomycetes</taxon>
        <taxon>Pseudonocardiales</taxon>
        <taxon>Pseudonocardiaceae</taxon>
        <taxon>Pseudonocardia</taxon>
    </lineage>
</organism>
<accession>A0ABQ0S6A8</accession>
<dbReference type="Proteomes" id="UP000320693">
    <property type="component" value="Unassembled WGS sequence"/>
</dbReference>
<sequence length="67" mass="7333">MFWLLSTWVERHYGYGIARAFAEHTDSAGAATTTYIKADIHAVATALAAMTGHSHPFAVPAHRPRPK</sequence>
<evidence type="ECO:0000313" key="1">
    <source>
        <dbReference type="EMBL" id="GEC28452.1"/>
    </source>
</evidence>
<gene>
    <name evidence="1" type="ORF">PSA01_54810</name>
</gene>
<reference evidence="1 2" key="1">
    <citation type="submission" date="2019-06" db="EMBL/GenBank/DDBJ databases">
        <title>Whole genome shotgun sequence of Pseudonocardia saturnea NBRC 14499.</title>
        <authorList>
            <person name="Hosoyama A."/>
            <person name="Uohara A."/>
            <person name="Ohji S."/>
            <person name="Ichikawa N."/>
        </authorList>
    </citation>
    <scope>NUCLEOTIDE SEQUENCE [LARGE SCALE GENOMIC DNA]</scope>
    <source>
        <strain evidence="1 2">NBRC 14499</strain>
    </source>
</reference>
<keyword evidence="2" id="KW-1185">Reference proteome</keyword>
<name>A0ABQ0S6A8_9PSEU</name>
<evidence type="ECO:0000313" key="2">
    <source>
        <dbReference type="Proteomes" id="UP000320693"/>
    </source>
</evidence>
<dbReference type="RefSeq" id="WP_141287039.1">
    <property type="nucleotide sequence ID" value="NZ_BJNH01000080.1"/>
</dbReference>
<comment type="caution">
    <text evidence="1">The sequence shown here is derived from an EMBL/GenBank/DDBJ whole genome shotgun (WGS) entry which is preliminary data.</text>
</comment>
<dbReference type="EMBL" id="BJNH01000080">
    <property type="protein sequence ID" value="GEC28452.1"/>
    <property type="molecule type" value="Genomic_DNA"/>
</dbReference>
<proteinExistence type="predicted"/>